<evidence type="ECO:0000256" key="6">
    <source>
        <dbReference type="ARBA" id="ARBA00022598"/>
    </source>
</evidence>
<dbReference type="InterPro" id="IPR001882">
    <property type="entry name" value="Biotin_BS"/>
</dbReference>
<reference evidence="17 18" key="1">
    <citation type="submission" date="2010-01" db="EMBL/GenBank/DDBJ databases">
        <authorList>
            <person name="Muzny D."/>
            <person name="Qin X."/>
            <person name="Deng J."/>
            <person name="Jiang H."/>
            <person name="Liu Y."/>
            <person name="Qu J."/>
            <person name="Song X.-Z."/>
            <person name="Zhang L."/>
            <person name="Thornton R."/>
            <person name="Coyle M."/>
            <person name="Francisco L."/>
            <person name="Jackson L."/>
            <person name="Javaid M."/>
            <person name="Korchina V."/>
            <person name="Kovar C."/>
            <person name="Mata R."/>
            <person name="Mathew T."/>
            <person name="Ngo R."/>
            <person name="Nguyen L."/>
            <person name="Nguyen N."/>
            <person name="Okwuonu G."/>
            <person name="Ongeri F."/>
            <person name="Pham C."/>
            <person name="Simmons D."/>
            <person name="Wilczek-Boney K."/>
            <person name="Hale W."/>
            <person name="Jakkamsetti A."/>
            <person name="Pham P."/>
            <person name="Ruth R."/>
            <person name="San Lucas F."/>
            <person name="Warren J."/>
            <person name="Zhang J."/>
            <person name="Zhao Z."/>
            <person name="Zhou C."/>
            <person name="Zhu D."/>
            <person name="Lee S."/>
            <person name="Bess C."/>
            <person name="Blankenburg K."/>
            <person name="Forbes L."/>
            <person name="Fu Q."/>
            <person name="Gubbala S."/>
            <person name="Hirani K."/>
            <person name="Jayaseelan J.C."/>
            <person name="Lara F."/>
            <person name="Munidasa M."/>
            <person name="Palculict T."/>
            <person name="Patil S."/>
            <person name="Pu L.-L."/>
            <person name="Saada N."/>
            <person name="Tang L."/>
            <person name="Weissenberger G."/>
            <person name="Zhu Y."/>
            <person name="Hemphill L."/>
            <person name="Shang Y."/>
            <person name="Youmans B."/>
            <person name="Ayvaz T."/>
            <person name="Ross M."/>
            <person name="Santibanez J."/>
            <person name="Aqrawi P."/>
            <person name="Gross S."/>
            <person name="Joshi V."/>
            <person name="Fowler G."/>
            <person name="Nazareth L."/>
            <person name="Reid J."/>
            <person name="Worley K."/>
            <person name="Petrosino J."/>
            <person name="Highlander S."/>
            <person name="Gibbs R."/>
        </authorList>
    </citation>
    <scope>NUCLEOTIDE SEQUENCE [LARGE SCALE GENOMIC DNA]</scope>
    <source>
        <strain evidence="17 18">DSM 4582</strain>
    </source>
</reference>
<keyword evidence="18" id="KW-1185">Reference proteome</keyword>
<comment type="subunit">
    <text evidence="4">Acetyl-CoA carboxylase is a heterohexamer of biotin carboxyl carrier protein, biotin carboxylase and the two subunits of carboxyl transferase in a 2:2 complex.</text>
</comment>
<dbReference type="AlphaFoldDB" id="D4E968"/>
<feature type="domain" description="ATP-grasp" evidence="15">
    <location>
        <begin position="158"/>
        <end position="355"/>
    </location>
</feature>
<dbReference type="Gene3D" id="2.40.50.100">
    <property type="match status" value="1"/>
</dbReference>
<dbReference type="Proteomes" id="UP000005723">
    <property type="component" value="Unassembled WGS sequence"/>
</dbReference>
<dbReference type="Gene3D" id="3.30.1360.40">
    <property type="match status" value="1"/>
</dbReference>
<protein>
    <recommendedName>
        <fullName evidence="5">Biotin carboxylase</fullName>
    </recommendedName>
    <alternativeName>
        <fullName evidence="11">Acetyl-coenzyme A carboxylase biotin carboxylase subunit A</fullName>
    </alternativeName>
</protein>
<dbReference type="SUPFAM" id="SSF50891">
    <property type="entry name" value="Cyclophilin-like"/>
    <property type="match status" value="2"/>
</dbReference>
<sequence length="1245" mass="135872">MTWVQATLPVADIADGRMLPVCRRRSGPETFWIHKDFIMFTTVLIANRGEIACRAIRTLKRLGIASVAVYSAADRHAPHVTDADCAVALGGEKAADSYLCIDKILAAAAQSGAQAIYPGYGFLSESAEFAEACEAAGIAFIGPTARQIREFGLKHRARELAALAGVPMTPGTGLLDSVEAAVEAAAHIGYPVMLKSTAGGGGIGLSRCDDQAALREAYDGVKRMGQQFFRDAGAFVERCVERARHVEVQIFGDGQGRVLALGERDCSLQRRNQKVVEETPAPNLPEATRQALHRAAIALGESVNYRSAGTVEFIYDGERDEFYFLEVNTRLQVEHPVTEAVTGLDLIECMLQVAAGDDLDWAALQRAPQGAAIEVRIYAEDPLKNFQPSPGVLTEVSFPPDVRVDGWVSTGSEVSAFYDPMIAKLIVYGDDRAQALAKMQQALGATQLHGIATNLDYLRQIVATEAFRHGDVWTRMLDDFSYQAHCIEVLQPGTYSSVQDYPGRLGYWDIGVPPSGPMDDFAFRLANRIVGNHPSAAGLEFTLQGPTLRFHCAATIALTGADCPAELDGEPLTYWQPIAVRAGQRLTLGRARHGCRTYLAVRNGFDVPMYLGSRSTFALGQFGGHAGRILRVADMLAIAQPELSASSTPAPIAAPQAMDDSLIPQYGEVWNIGVLYGPHGAPDFFTPQSIETFFASEWQVHYNSNRLGVRLSGPKPDWARQDGGEAGLHPSNVHDCEYAIGAINFTGDFPVILTRDGPSLGGFVCPVTIAKAELWKVGQVKPGDRIRFHPIGFKQAQSLEQAQLGSIEALAAIKAITLPAPALTPGDTASATIVAALPAEQGRPAVVYRQAGDGYLLMEYGDNVLDLASRLRIHLLMQSLEQQPIAGVEELAPGVRSLQVRYDSRVIGQRDLVARLLTRELALADVSNLKVPTRIVYLPMAFEDSATLGAVDRYQQTVRSSAPWLPNNVDFIQRINGLSQRERVRDIIFDASYLILGLGDVYLGAPCAVPVDPRHRLLSSKYSPARTHTAEGTVGIGGMYMCIYGMDSPGGYQLVGRTLPIWNKYLKNSQFSTGQPWLLRFFDQVRFYPVSEQELEQQREAFREGRMQIRIEPGEFDFAEYNRFLVDNAGQIAEFQQRQQQAFRSEVARWQAEDAEPEAQLLPPVEDDSQIDGYLVSADLNGNVWKILVEPGQSVEAGQPLIVVEAMKMELAVTAPRAGVVKRISCQPGRPVGPGDALLWLEHAS</sequence>
<dbReference type="SUPFAM" id="SSF51246">
    <property type="entry name" value="Rudiment single hybrid motif"/>
    <property type="match status" value="1"/>
</dbReference>
<keyword evidence="10" id="KW-0092">Biotin</keyword>
<evidence type="ECO:0000256" key="3">
    <source>
        <dbReference type="ARBA" id="ARBA00004956"/>
    </source>
</evidence>
<evidence type="ECO:0000256" key="4">
    <source>
        <dbReference type="ARBA" id="ARBA00011750"/>
    </source>
</evidence>
<keyword evidence="8" id="KW-0378">Hydrolase</keyword>
<gene>
    <name evidence="17" type="primary">uca</name>
    <name evidence="17" type="ORF">HMPREF0758_4718</name>
</gene>
<dbReference type="SUPFAM" id="SSF56059">
    <property type="entry name" value="Glutathione synthetase ATP-binding domain-like"/>
    <property type="match status" value="1"/>
</dbReference>
<dbReference type="NCBIfam" id="TIGR02712">
    <property type="entry name" value="urea_carbox"/>
    <property type="match status" value="1"/>
</dbReference>
<dbReference type="PROSITE" id="PS50975">
    <property type="entry name" value="ATP_GRASP"/>
    <property type="match status" value="1"/>
</dbReference>
<dbReference type="Pfam" id="PF02785">
    <property type="entry name" value="Biotin_carb_C"/>
    <property type="match status" value="1"/>
</dbReference>
<dbReference type="PROSITE" id="PS00188">
    <property type="entry name" value="BIOTIN"/>
    <property type="match status" value="1"/>
</dbReference>
<dbReference type="PANTHER" id="PTHR18866:SF128">
    <property type="entry name" value="UREA AMIDOLYASE"/>
    <property type="match status" value="1"/>
</dbReference>
<dbReference type="InterPro" id="IPR029000">
    <property type="entry name" value="Cyclophilin-like_dom_sf"/>
</dbReference>
<dbReference type="InterPro" id="IPR005482">
    <property type="entry name" value="Biotin_COase_C"/>
</dbReference>
<evidence type="ECO:0000256" key="10">
    <source>
        <dbReference type="ARBA" id="ARBA00023267"/>
    </source>
</evidence>
<dbReference type="InterPro" id="IPR016185">
    <property type="entry name" value="PreATP-grasp_dom_sf"/>
</dbReference>
<dbReference type="SUPFAM" id="SSF160467">
    <property type="entry name" value="PH0987 N-terminal domain-like"/>
    <property type="match status" value="1"/>
</dbReference>
<evidence type="ECO:0000256" key="9">
    <source>
        <dbReference type="ARBA" id="ARBA00022840"/>
    </source>
</evidence>
<dbReference type="HOGENOM" id="CLU_002162_0_1_6"/>
<comment type="cofactor">
    <cofactor evidence="1">
        <name>biotin</name>
        <dbReference type="ChEBI" id="CHEBI:57586"/>
    </cofactor>
</comment>
<dbReference type="Pfam" id="PF02786">
    <property type="entry name" value="CPSase_L_D2"/>
    <property type="match status" value="1"/>
</dbReference>
<keyword evidence="7 13" id="KW-0547">Nucleotide-binding</keyword>
<dbReference type="InterPro" id="IPR003778">
    <property type="entry name" value="CT_A_B"/>
</dbReference>
<dbReference type="InterPro" id="IPR003833">
    <property type="entry name" value="CT_C_D"/>
</dbReference>
<evidence type="ECO:0000313" key="18">
    <source>
        <dbReference type="Proteomes" id="UP000005723"/>
    </source>
</evidence>
<dbReference type="GO" id="GO:0046872">
    <property type="term" value="F:metal ion binding"/>
    <property type="evidence" value="ECO:0007669"/>
    <property type="project" value="InterPro"/>
</dbReference>
<dbReference type="Pfam" id="PF02626">
    <property type="entry name" value="CT_A_B"/>
    <property type="match status" value="1"/>
</dbReference>
<proteinExistence type="predicted"/>
<dbReference type="CDD" id="cd06850">
    <property type="entry name" value="biotinyl_domain"/>
    <property type="match status" value="1"/>
</dbReference>
<dbReference type="InterPro" id="IPR011761">
    <property type="entry name" value="ATP-grasp"/>
</dbReference>
<dbReference type="InterPro" id="IPR011764">
    <property type="entry name" value="Biotin_carboxylation_dom"/>
</dbReference>
<evidence type="ECO:0000256" key="12">
    <source>
        <dbReference type="ARBA" id="ARBA00048600"/>
    </source>
</evidence>
<dbReference type="PROSITE" id="PS00866">
    <property type="entry name" value="CPSASE_1"/>
    <property type="match status" value="1"/>
</dbReference>
<dbReference type="InterPro" id="IPR005479">
    <property type="entry name" value="CPAse_ATP-bd"/>
</dbReference>
<dbReference type="Gene3D" id="2.40.100.10">
    <property type="entry name" value="Cyclophilin-like"/>
    <property type="match status" value="2"/>
</dbReference>
<evidence type="ECO:0000256" key="8">
    <source>
        <dbReference type="ARBA" id="ARBA00022801"/>
    </source>
</evidence>
<dbReference type="InterPro" id="IPR011054">
    <property type="entry name" value="Rudment_hybrid_motif"/>
</dbReference>
<dbReference type="InterPro" id="IPR011053">
    <property type="entry name" value="Single_hybrid_motif"/>
</dbReference>
<dbReference type="GO" id="GO:0016787">
    <property type="term" value="F:hydrolase activity"/>
    <property type="evidence" value="ECO:0007669"/>
    <property type="project" value="UniProtKB-KW"/>
</dbReference>
<dbReference type="SUPFAM" id="SSF52440">
    <property type="entry name" value="PreATP-grasp domain"/>
    <property type="match status" value="1"/>
</dbReference>
<dbReference type="PROSITE" id="PS50979">
    <property type="entry name" value="BC"/>
    <property type="match status" value="1"/>
</dbReference>
<dbReference type="GO" id="GO:0004075">
    <property type="term" value="F:biotin carboxylase activity"/>
    <property type="evidence" value="ECO:0007669"/>
    <property type="project" value="UniProtKB-EC"/>
</dbReference>
<evidence type="ECO:0000259" key="15">
    <source>
        <dbReference type="PROSITE" id="PS50975"/>
    </source>
</evidence>
<comment type="pathway">
    <text evidence="3">Lipid metabolism; malonyl-CoA biosynthesis; malonyl-CoA from acetyl-CoA: step 1/1.</text>
</comment>
<dbReference type="GO" id="GO:0004847">
    <property type="term" value="F:urea carboxylase activity"/>
    <property type="evidence" value="ECO:0007669"/>
    <property type="project" value="TreeGrafter"/>
</dbReference>
<comment type="caution">
    <text evidence="17">The sequence shown here is derived from an EMBL/GenBank/DDBJ whole genome shotgun (WGS) entry which is preliminary data.</text>
</comment>
<dbReference type="SUPFAM" id="SSF51230">
    <property type="entry name" value="Single hybrid motif"/>
    <property type="match status" value="1"/>
</dbReference>
<dbReference type="FunFam" id="2.40.50.100:FF:000003">
    <property type="entry name" value="Acetyl-CoA carboxylase biotin carboxyl carrier protein"/>
    <property type="match status" value="1"/>
</dbReference>
<evidence type="ECO:0000256" key="7">
    <source>
        <dbReference type="ARBA" id="ARBA00022741"/>
    </source>
</evidence>
<evidence type="ECO:0000313" key="17">
    <source>
        <dbReference type="EMBL" id="EFE93834.1"/>
    </source>
</evidence>
<dbReference type="InterPro" id="IPR050856">
    <property type="entry name" value="Biotin_carboxylase_complex"/>
</dbReference>
<dbReference type="Pfam" id="PF00364">
    <property type="entry name" value="Biotin_lipoyl"/>
    <property type="match status" value="1"/>
</dbReference>
<dbReference type="Gene3D" id="3.30.470.20">
    <property type="entry name" value="ATP-grasp fold, B domain"/>
    <property type="match status" value="1"/>
</dbReference>
<evidence type="ECO:0000256" key="5">
    <source>
        <dbReference type="ARBA" id="ARBA00017242"/>
    </source>
</evidence>
<comment type="function">
    <text evidence="2">This protein is a component of the acetyl coenzyme A carboxylase complex; first, biotin carboxylase catalyzes the carboxylation of the carrier protein and then the transcarboxylase transfers the carboxyl group to form malonyl-CoA.</text>
</comment>
<evidence type="ECO:0000259" key="16">
    <source>
        <dbReference type="PROSITE" id="PS50979"/>
    </source>
</evidence>
<organism evidence="17 18">
    <name type="scientific">Serratia odorifera DSM 4582</name>
    <dbReference type="NCBI Taxonomy" id="667129"/>
    <lineage>
        <taxon>Bacteria</taxon>
        <taxon>Pseudomonadati</taxon>
        <taxon>Pseudomonadota</taxon>
        <taxon>Gammaproteobacteria</taxon>
        <taxon>Enterobacterales</taxon>
        <taxon>Yersiniaceae</taxon>
        <taxon>Serratia</taxon>
    </lineage>
</organism>
<dbReference type="FunFam" id="3.40.50.20:FF:000010">
    <property type="entry name" value="Propionyl-CoA carboxylase subunit alpha"/>
    <property type="match status" value="1"/>
</dbReference>
<dbReference type="PROSITE" id="PS00867">
    <property type="entry name" value="CPSASE_2"/>
    <property type="match status" value="1"/>
</dbReference>
<comment type="catalytic activity">
    <reaction evidence="12">
        <text>N(6)-biotinyl-L-lysyl-[protein] + hydrogencarbonate + ATP = N(6)-carboxybiotinyl-L-lysyl-[protein] + ADP + phosphate + H(+)</text>
        <dbReference type="Rhea" id="RHEA:13501"/>
        <dbReference type="Rhea" id="RHEA-COMP:10505"/>
        <dbReference type="Rhea" id="RHEA-COMP:10506"/>
        <dbReference type="ChEBI" id="CHEBI:15378"/>
        <dbReference type="ChEBI" id="CHEBI:17544"/>
        <dbReference type="ChEBI" id="CHEBI:30616"/>
        <dbReference type="ChEBI" id="CHEBI:43474"/>
        <dbReference type="ChEBI" id="CHEBI:83144"/>
        <dbReference type="ChEBI" id="CHEBI:83145"/>
        <dbReference type="ChEBI" id="CHEBI:456216"/>
        <dbReference type="EC" id="6.3.4.14"/>
    </reaction>
</comment>
<evidence type="ECO:0000256" key="13">
    <source>
        <dbReference type="PROSITE-ProRule" id="PRU00409"/>
    </source>
</evidence>
<dbReference type="Pfam" id="PF00289">
    <property type="entry name" value="Biotin_carb_N"/>
    <property type="match status" value="1"/>
</dbReference>
<evidence type="ECO:0000256" key="2">
    <source>
        <dbReference type="ARBA" id="ARBA00003761"/>
    </source>
</evidence>
<dbReference type="InterPro" id="IPR005481">
    <property type="entry name" value="BC-like_N"/>
</dbReference>
<dbReference type="Pfam" id="PF02682">
    <property type="entry name" value="CT_C_D"/>
    <property type="match status" value="1"/>
</dbReference>
<dbReference type="InterPro" id="IPR000089">
    <property type="entry name" value="Biotin_lipoyl"/>
</dbReference>
<dbReference type="PANTHER" id="PTHR18866">
    <property type="entry name" value="CARBOXYLASE:PYRUVATE/ACETYL-COA/PROPIONYL-COA CARBOXYLASE"/>
    <property type="match status" value="1"/>
</dbReference>
<feature type="domain" description="Lipoyl-binding" evidence="14">
    <location>
        <begin position="1163"/>
        <end position="1242"/>
    </location>
</feature>
<dbReference type="SMART" id="SM00878">
    <property type="entry name" value="Biotin_carb_C"/>
    <property type="match status" value="1"/>
</dbReference>
<evidence type="ECO:0000259" key="14">
    <source>
        <dbReference type="PROSITE" id="PS50968"/>
    </source>
</evidence>
<dbReference type="SMART" id="SM00797">
    <property type="entry name" value="AHS2"/>
    <property type="match status" value="1"/>
</dbReference>
<dbReference type="STRING" id="667129.HMPREF0758_4718"/>
<dbReference type="GO" id="GO:0005524">
    <property type="term" value="F:ATP binding"/>
    <property type="evidence" value="ECO:0007669"/>
    <property type="project" value="UniProtKB-UniRule"/>
</dbReference>
<dbReference type="EMBL" id="ADBY01000058">
    <property type="protein sequence ID" value="EFE93834.1"/>
    <property type="molecule type" value="Genomic_DNA"/>
</dbReference>
<feature type="domain" description="Biotin carboxylation" evidence="16">
    <location>
        <begin position="39"/>
        <end position="482"/>
    </location>
</feature>
<dbReference type="InterPro" id="IPR014084">
    <property type="entry name" value="Urea_COase"/>
</dbReference>
<keyword evidence="9 13" id="KW-0067">ATP-binding</keyword>
<dbReference type="NCBIfam" id="TIGR00724">
    <property type="entry name" value="urea_amlyse_rel"/>
    <property type="match status" value="1"/>
</dbReference>
<dbReference type="PROSITE" id="PS50968">
    <property type="entry name" value="BIOTINYL_LIPOYL"/>
    <property type="match status" value="1"/>
</dbReference>
<evidence type="ECO:0000256" key="1">
    <source>
        <dbReference type="ARBA" id="ARBA00001953"/>
    </source>
</evidence>
<dbReference type="SMART" id="SM00796">
    <property type="entry name" value="AHS1"/>
    <property type="match status" value="1"/>
</dbReference>
<accession>D4E968</accession>
<keyword evidence="6 17" id="KW-0436">Ligase</keyword>
<name>D4E968_SEROD</name>
<evidence type="ECO:0000256" key="11">
    <source>
        <dbReference type="ARBA" id="ARBA00033786"/>
    </source>
</evidence>